<dbReference type="NCBIfam" id="TIGR02550">
    <property type="entry name" value="flagell_flgL"/>
    <property type="match status" value="1"/>
</dbReference>
<dbReference type="GO" id="GO:0071973">
    <property type="term" value="P:bacterial-type flagellum-dependent cell motility"/>
    <property type="evidence" value="ECO:0007669"/>
    <property type="project" value="InterPro"/>
</dbReference>
<sequence>MIMRISTSMMFELSKNAMQDRQSDLSKIGLQLSTGKRIATPSSDPRAAGQVLLTQQSNALNSQFENSRITAQQKLSTQDSVLDSVTDLITRAKSLVVQAGNGTLSDVDRQSNATELEGLYQEAIGLANSQDGNGNYIFAGSQSDQPAFTENAGGVSYNGDNVVQSMRVDASRNMKINRIGSDVFDIDASGSDPASNLFNTLKSAINALNQPMGDGTGGTIAPGAYRETIDRTNRQLDQSLDNVLTVRSSIGSNLNEIDALDEIGSTRALNYESQISSLQDLDYADAISRYSVSQVGLQASQQLFTKVQDLSLFKML</sequence>
<dbReference type="InterPro" id="IPR046358">
    <property type="entry name" value="Flagellin_C"/>
</dbReference>
<dbReference type="InterPro" id="IPR001029">
    <property type="entry name" value="Flagellin_N"/>
</dbReference>
<protein>
    <submittedName>
        <fullName evidence="8">Flagellar hook-associated protein 3</fullName>
    </submittedName>
</protein>
<organism evidence="8 9">
    <name type="scientific">Kushneria phosphatilytica</name>
    <dbReference type="NCBI Taxonomy" id="657387"/>
    <lineage>
        <taxon>Bacteria</taxon>
        <taxon>Pseudomonadati</taxon>
        <taxon>Pseudomonadota</taxon>
        <taxon>Gammaproteobacteria</taxon>
        <taxon>Oceanospirillales</taxon>
        <taxon>Halomonadaceae</taxon>
        <taxon>Kushneria</taxon>
    </lineage>
</organism>
<feature type="domain" description="Flagellin C-terminal" evidence="7">
    <location>
        <begin position="236"/>
        <end position="313"/>
    </location>
</feature>
<keyword evidence="8" id="KW-0966">Cell projection</keyword>
<name>A0A5C1A275_9GAMM</name>
<dbReference type="InterPro" id="IPR001492">
    <property type="entry name" value="Flagellin"/>
</dbReference>
<proteinExistence type="inferred from homology"/>
<dbReference type="Proteomes" id="UP000322553">
    <property type="component" value="Chromosome"/>
</dbReference>
<dbReference type="PANTHER" id="PTHR42792:SF1">
    <property type="entry name" value="FLAGELLAR HOOK-ASSOCIATED PROTEIN 3"/>
    <property type="match status" value="1"/>
</dbReference>
<evidence type="ECO:0000313" key="9">
    <source>
        <dbReference type="Proteomes" id="UP000322553"/>
    </source>
</evidence>
<dbReference type="SUPFAM" id="SSF64518">
    <property type="entry name" value="Phase 1 flagellin"/>
    <property type="match status" value="1"/>
</dbReference>
<keyword evidence="4" id="KW-0964">Secreted</keyword>
<dbReference type="EMBL" id="CP043420">
    <property type="protein sequence ID" value="QEL11209.1"/>
    <property type="molecule type" value="Genomic_DNA"/>
</dbReference>
<keyword evidence="8" id="KW-0282">Flagellum</keyword>
<dbReference type="Pfam" id="PF00700">
    <property type="entry name" value="Flagellin_C"/>
    <property type="match status" value="1"/>
</dbReference>
<evidence type="ECO:0000259" key="7">
    <source>
        <dbReference type="Pfam" id="PF00700"/>
    </source>
</evidence>
<dbReference type="OrthoDB" id="9768249at2"/>
<feature type="domain" description="Flagellin N-terminal" evidence="6">
    <location>
        <begin position="5"/>
        <end position="142"/>
    </location>
</feature>
<evidence type="ECO:0000256" key="5">
    <source>
        <dbReference type="ARBA" id="ARBA00023143"/>
    </source>
</evidence>
<accession>A0A5C1A275</accession>
<keyword evidence="9" id="KW-1185">Reference proteome</keyword>
<dbReference type="InterPro" id="IPR013384">
    <property type="entry name" value="Flagell_FlgL"/>
</dbReference>
<evidence type="ECO:0000256" key="2">
    <source>
        <dbReference type="ARBA" id="ARBA00004613"/>
    </source>
</evidence>
<dbReference type="AlphaFoldDB" id="A0A5C1A275"/>
<comment type="subcellular location">
    <subcellularLocation>
        <location evidence="1">Bacterial flagellum</location>
    </subcellularLocation>
    <subcellularLocation>
        <location evidence="2">Secreted</location>
    </subcellularLocation>
</comment>
<reference evidence="8 9" key="1">
    <citation type="submission" date="2019-08" db="EMBL/GenBank/DDBJ databases">
        <title>Complete genome sequence of Kushneria sp. YCWA18, a halophilic phosphate-solubilizing bacterium isolated from Daqiao saltern in China.</title>
        <authorList>
            <person name="Du G.-X."/>
            <person name="Qu L.-Y."/>
        </authorList>
    </citation>
    <scope>NUCLEOTIDE SEQUENCE [LARGE SCALE GENOMIC DNA]</scope>
    <source>
        <strain evidence="8 9">YCWA18</strain>
    </source>
</reference>
<dbReference type="GO" id="GO:0009424">
    <property type="term" value="C:bacterial-type flagellum hook"/>
    <property type="evidence" value="ECO:0007669"/>
    <property type="project" value="InterPro"/>
</dbReference>
<keyword evidence="8" id="KW-0969">Cilium</keyword>
<evidence type="ECO:0000256" key="1">
    <source>
        <dbReference type="ARBA" id="ARBA00004365"/>
    </source>
</evidence>
<dbReference type="Gene3D" id="1.20.1330.10">
    <property type="entry name" value="f41 fragment of flagellin, N-terminal domain"/>
    <property type="match status" value="1"/>
</dbReference>
<dbReference type="KEGG" id="kuy:FY550_08705"/>
<dbReference type="Pfam" id="PF00669">
    <property type="entry name" value="Flagellin_N"/>
    <property type="match status" value="1"/>
</dbReference>
<evidence type="ECO:0000313" key="8">
    <source>
        <dbReference type="EMBL" id="QEL11209.1"/>
    </source>
</evidence>
<dbReference type="GO" id="GO:0005198">
    <property type="term" value="F:structural molecule activity"/>
    <property type="evidence" value="ECO:0007669"/>
    <property type="project" value="InterPro"/>
</dbReference>
<gene>
    <name evidence="8" type="primary">flgL</name>
    <name evidence="8" type="ORF">FY550_08705</name>
</gene>
<evidence type="ECO:0000256" key="4">
    <source>
        <dbReference type="ARBA" id="ARBA00022525"/>
    </source>
</evidence>
<evidence type="ECO:0000259" key="6">
    <source>
        <dbReference type="Pfam" id="PF00669"/>
    </source>
</evidence>
<comment type="similarity">
    <text evidence="3">Belongs to the bacterial flagellin family.</text>
</comment>
<evidence type="ECO:0000256" key="3">
    <source>
        <dbReference type="ARBA" id="ARBA00005709"/>
    </source>
</evidence>
<dbReference type="GO" id="GO:0005576">
    <property type="term" value="C:extracellular region"/>
    <property type="evidence" value="ECO:0007669"/>
    <property type="project" value="UniProtKB-SubCell"/>
</dbReference>
<keyword evidence="5" id="KW-0975">Bacterial flagellum</keyword>
<dbReference type="PANTHER" id="PTHR42792">
    <property type="entry name" value="FLAGELLIN"/>
    <property type="match status" value="1"/>
</dbReference>